<dbReference type="PANTHER" id="PTHR19818:SF139">
    <property type="entry name" value="PAIR-RULE PROTEIN ODD-PAIRED"/>
    <property type="match status" value="1"/>
</dbReference>
<evidence type="ECO:0000313" key="8">
    <source>
        <dbReference type="EMBL" id="CAD7627111.1"/>
    </source>
</evidence>
<dbReference type="GO" id="GO:0000981">
    <property type="term" value="F:DNA-binding transcription factor activity, RNA polymerase II-specific"/>
    <property type="evidence" value="ECO:0007669"/>
    <property type="project" value="TreeGrafter"/>
</dbReference>
<protein>
    <recommendedName>
        <fullName evidence="7">C2H2-type domain-containing protein</fullName>
    </recommendedName>
</protein>
<accession>A0A7R9Q0H0</accession>
<dbReference type="PANTHER" id="PTHR19818">
    <property type="entry name" value="ZINC FINGER PROTEIN ZIC AND GLI"/>
    <property type="match status" value="1"/>
</dbReference>
<feature type="domain" description="C2H2-type" evidence="7">
    <location>
        <begin position="1801"/>
        <end position="1830"/>
    </location>
</feature>
<feature type="domain" description="C2H2-type" evidence="7">
    <location>
        <begin position="743"/>
        <end position="772"/>
    </location>
</feature>
<feature type="domain" description="C2H2-type" evidence="7">
    <location>
        <begin position="1831"/>
        <end position="1861"/>
    </location>
</feature>
<feature type="domain" description="C2H2-type" evidence="7">
    <location>
        <begin position="147"/>
        <end position="176"/>
    </location>
</feature>
<feature type="domain" description="C2H2-type" evidence="7">
    <location>
        <begin position="773"/>
        <end position="802"/>
    </location>
</feature>
<feature type="domain" description="C2H2-type" evidence="7">
    <location>
        <begin position="1560"/>
        <end position="1589"/>
    </location>
</feature>
<keyword evidence="1" id="KW-0479">Metal-binding</keyword>
<evidence type="ECO:0000256" key="3">
    <source>
        <dbReference type="ARBA" id="ARBA00022771"/>
    </source>
</evidence>
<dbReference type="SMART" id="SM00355">
    <property type="entry name" value="ZnF_C2H2"/>
    <property type="match status" value="38"/>
</dbReference>
<dbReference type="EMBL" id="CAJPIZ010004443">
    <property type="protein sequence ID" value="CAG2107541.1"/>
    <property type="molecule type" value="Genomic_DNA"/>
</dbReference>
<dbReference type="FunFam" id="3.30.160.60:FF:000125">
    <property type="entry name" value="Putative zinc finger protein 143"/>
    <property type="match status" value="1"/>
</dbReference>
<keyword evidence="4" id="KW-0862">Zinc</keyword>
<proteinExistence type="predicted"/>
<dbReference type="InterPro" id="IPR050329">
    <property type="entry name" value="GLI_C2H2-zinc-finger"/>
</dbReference>
<feature type="domain" description="C2H2-type" evidence="7">
    <location>
        <begin position="1185"/>
        <end position="1214"/>
    </location>
</feature>
<dbReference type="GO" id="GO:0045944">
    <property type="term" value="P:positive regulation of transcription by RNA polymerase II"/>
    <property type="evidence" value="ECO:0007669"/>
    <property type="project" value="UniProtKB-ARBA"/>
</dbReference>
<feature type="domain" description="C2H2-type" evidence="7">
    <location>
        <begin position="1865"/>
        <end position="1894"/>
    </location>
</feature>
<feature type="domain" description="C2H2-type" evidence="7">
    <location>
        <begin position="865"/>
        <end position="894"/>
    </location>
</feature>
<dbReference type="PROSITE" id="PS00028">
    <property type="entry name" value="ZINC_FINGER_C2H2_1"/>
    <property type="match status" value="28"/>
</dbReference>
<evidence type="ECO:0000256" key="6">
    <source>
        <dbReference type="SAM" id="MobiDB-lite"/>
    </source>
</evidence>
<dbReference type="SUPFAM" id="SSF57667">
    <property type="entry name" value="beta-beta-alpha zinc fingers"/>
    <property type="match status" value="11"/>
</dbReference>
<evidence type="ECO:0000259" key="7">
    <source>
        <dbReference type="PROSITE" id="PS50157"/>
    </source>
</evidence>
<feature type="domain" description="C2H2-type" evidence="7">
    <location>
        <begin position="241"/>
        <end position="270"/>
    </location>
</feature>
<dbReference type="OrthoDB" id="6077919at2759"/>
<organism evidence="8">
    <name type="scientific">Medioppia subpectinata</name>
    <dbReference type="NCBI Taxonomy" id="1979941"/>
    <lineage>
        <taxon>Eukaryota</taxon>
        <taxon>Metazoa</taxon>
        <taxon>Ecdysozoa</taxon>
        <taxon>Arthropoda</taxon>
        <taxon>Chelicerata</taxon>
        <taxon>Arachnida</taxon>
        <taxon>Acari</taxon>
        <taxon>Acariformes</taxon>
        <taxon>Sarcoptiformes</taxon>
        <taxon>Oribatida</taxon>
        <taxon>Brachypylina</taxon>
        <taxon>Oppioidea</taxon>
        <taxon>Oppiidae</taxon>
        <taxon>Medioppia</taxon>
    </lineage>
</organism>
<keyword evidence="9" id="KW-1185">Reference proteome</keyword>
<evidence type="ECO:0000256" key="2">
    <source>
        <dbReference type="ARBA" id="ARBA00022737"/>
    </source>
</evidence>
<feature type="non-terminal residue" evidence="8">
    <location>
        <position position="1"/>
    </location>
</feature>
<dbReference type="FunFam" id="3.30.160.60:FF:000218">
    <property type="entry name" value="Zinc finger protein 10"/>
    <property type="match status" value="1"/>
</dbReference>
<gene>
    <name evidence="8" type="ORF">OSB1V03_LOCUS7541</name>
</gene>
<dbReference type="FunFam" id="3.30.160.60:FF:000100">
    <property type="entry name" value="Zinc finger 45-like"/>
    <property type="match status" value="2"/>
</dbReference>
<keyword evidence="2" id="KW-0677">Repeat</keyword>
<feature type="domain" description="C2H2-type" evidence="7">
    <location>
        <begin position="604"/>
        <end position="633"/>
    </location>
</feature>
<evidence type="ECO:0000256" key="4">
    <source>
        <dbReference type="ARBA" id="ARBA00022833"/>
    </source>
</evidence>
<feature type="domain" description="C2H2-type" evidence="7">
    <location>
        <begin position="935"/>
        <end position="964"/>
    </location>
</feature>
<feature type="domain" description="C2H2-type" evidence="7">
    <location>
        <begin position="1709"/>
        <end position="1738"/>
    </location>
</feature>
<dbReference type="Pfam" id="PF00096">
    <property type="entry name" value="zf-C2H2"/>
    <property type="match status" value="10"/>
</dbReference>
<feature type="region of interest" description="Disordered" evidence="6">
    <location>
        <begin position="1"/>
        <end position="22"/>
    </location>
</feature>
<dbReference type="GO" id="GO:0005634">
    <property type="term" value="C:nucleus"/>
    <property type="evidence" value="ECO:0007669"/>
    <property type="project" value="UniProtKB-ARBA"/>
</dbReference>
<name>A0A7R9Q0H0_9ACAR</name>
<dbReference type="FunFam" id="3.30.160.60:FF:000072">
    <property type="entry name" value="zinc finger protein 143 isoform X1"/>
    <property type="match status" value="1"/>
</dbReference>
<sequence length="1901" mass="220788">MRQRYETQEVNQSIDDNSDGMNEDMFDNKYSLNSMTDEIQTLINNTSKPSTSQSSQVMVNEDINRKSSEDSMEMPSKQLMSKLLAQNKTKRRCDKIFSHKARLDCHLLIHKNDKKFKCDYKDCEYTGLTKWALQYHMVSHSANRSTFDCPVDGCRKSFKTSGGLKSHSRTHLSEPTLRCGRDGCSEKFFTPGQRRAHQIAVHNRKRIIHKQRKRRCDWPGCEYLGTGVSEHKRVHTGERPHVCVWPDCGKSYKDLQRFKDHMNIHNNVRPYVCQWPGCEYSATCFEYLYRHKNPLLRCCVSDCQMILGSSDDVSKHLDLHISEPTIECRTDGCIDMFCTEEQQMRHEMIIHAKRGDNKDVNRGPQTVANTTSVLTTSQEMIRRKARELIEQIQSHEPFTQEISKLDKDCDKAIARPKPLATDNSIDPNVVTYIPDRLQSGSNGQQMRPLGVRQRMFDTIQCSEGVSVFRCLVSDCLMIFTTEECLQKHLDLHTTDPTIECGYEGCIDMFHTRNQLNRHWLKTHSLNASHSKYQMLNKQFRCDVNGCDYHTCNESIFKDHTNGHKNVIETENPLKSASNDLQIEIQEVMPTMDDNNQHVFESPVFRCGVTDCQMIFTSKQHLYQHLDQHMNDLDLGSDVNEEPEDSCVEPMNTEMQTLLNSTSKPSTYQSSQEMVNKDMIGKGQCESDGCDHTFRTAMQLIRHRLEAHKLPANYGVKRCQWPGCEYMGTDRSHIRRKHTGERPYPCLLLACGKRFVSNSDLKIHMNIHNNIKPFACEWPECGQRFATKGQFNSHMNVHNNVRPYACDWPGCGKRFLASALLKYHLNIHNNVKPYACDWPACEYRTAYYPSVHLHKLQVHKMYGHKYPCDWPECGKQFANKQTLGYHMNVHKNVKPYACDWHKCEYRSTNHSSVLIHKKHVHTKHMNTGGHNNKKLFACLWPECGKQFASKPTLTDHMNVHNNVKPYACDWPECDPVLRCCVSDCQMILGSSDDVSKHLDLHISEPTIECRTDGCIDMFCTEEQRIRHEMIIHAKRGDGVNTAPQTVANTTSVLTTSQEMVRRKARELTEQIQSHEPFTKEISKYCLNKSEREKCFHFNTNEFICPINECHKSYETDDSFRDHFFYYHSRRIDKDCDKTIGENVVILIPDRLQSGSNGQQMRPQEVQHEVRRRMFQTIQCSEGVSVFICLVSDCLMIFTTEECLHKHLDLHTTDPTIECGYEGCIDMFHTSNQLNRHCLKTHNLNASDSKYLSDNQMINKLFRCDVNECDYHTCNESIFKDYTNGHKNVTEKEDPLKSTSNDRQIERQEVMLTMDDNNQHMIESPVFRCGVTDCQMICTSKQDLYKHLDLHMTDPTIECGYEGCIDMFHTENQRNRHQMQIHDNRDDNQDMNPNLLQQSNQEVNQSVDDSYNSNRLKLGSIDICVESMNTDMSSVTNELQTQVNSTSKALTSQSSQEMVISRARELVQQIETLDSEAFKSYGTDDSFRHHFFSFHSRRIDKDCDKAIARSKPLCTGSVINRNVVTQLQRESNGQQMRLKKARKEVMRTMFDKMKGSDGVYVFRCLVTDCLDVFTTDECLQNHLDLHTRDPTVKCGTDGCNDMFCTEKQRIRHEFVAHKRPPEACKKRCHFPGCNYFGHNLNRHKWFHLRPYPCHWPQCGQRFASQKALDLHMHRHNYIKPFLCVWPECGQRFTTQKALNVHMYRHNNIKPFPCVWPDCGQRFVNKSSLKAHTNRHNNIRPFACVWPDCGKRFTAKTHLNNHVNVHNNVKPYACDWPACEYRTAHSANVWIHKLQVHKMSGHKYPCDWPECGKQFANKNTLGYHMNVHKNVKPYACDRPECDYRSANRPSVLIHKKHVHSSDAMKTVFACHWPECGKQFSSKPTLTDHMNVHNNVKPYACDWPE</sequence>
<evidence type="ECO:0000256" key="5">
    <source>
        <dbReference type="PROSITE-ProRule" id="PRU00042"/>
    </source>
</evidence>
<evidence type="ECO:0000313" key="9">
    <source>
        <dbReference type="Proteomes" id="UP000759131"/>
    </source>
</evidence>
<feature type="domain" description="C2H2-type" evidence="7">
    <location>
        <begin position="1649"/>
        <end position="1678"/>
    </location>
</feature>
<dbReference type="EMBL" id="OC859018">
    <property type="protein sequence ID" value="CAD7627111.1"/>
    <property type="molecule type" value="Genomic_DNA"/>
</dbReference>
<dbReference type="GO" id="GO:0000978">
    <property type="term" value="F:RNA polymerase II cis-regulatory region sequence-specific DNA binding"/>
    <property type="evidence" value="ECO:0007669"/>
    <property type="project" value="TreeGrafter"/>
</dbReference>
<dbReference type="Gene3D" id="3.30.160.60">
    <property type="entry name" value="Classic Zinc Finger"/>
    <property type="match status" value="15"/>
</dbReference>
<dbReference type="InterPro" id="IPR036236">
    <property type="entry name" value="Znf_C2H2_sf"/>
</dbReference>
<dbReference type="PROSITE" id="PS50157">
    <property type="entry name" value="ZINC_FINGER_C2H2_2"/>
    <property type="match status" value="18"/>
</dbReference>
<dbReference type="Proteomes" id="UP000759131">
    <property type="component" value="Unassembled WGS sequence"/>
</dbReference>
<feature type="domain" description="C2H2-type" evidence="7">
    <location>
        <begin position="1739"/>
        <end position="1768"/>
    </location>
</feature>
<evidence type="ECO:0000256" key="1">
    <source>
        <dbReference type="ARBA" id="ARBA00022723"/>
    </source>
</evidence>
<feature type="domain" description="C2H2-type" evidence="7">
    <location>
        <begin position="803"/>
        <end position="832"/>
    </location>
</feature>
<reference evidence="8" key="1">
    <citation type="submission" date="2020-11" db="EMBL/GenBank/DDBJ databases">
        <authorList>
            <person name="Tran Van P."/>
        </authorList>
    </citation>
    <scope>NUCLEOTIDE SEQUENCE</scope>
</reference>
<dbReference type="GO" id="GO:0008270">
    <property type="term" value="F:zinc ion binding"/>
    <property type="evidence" value="ECO:0007669"/>
    <property type="project" value="UniProtKB-KW"/>
</dbReference>
<dbReference type="InterPro" id="IPR013087">
    <property type="entry name" value="Znf_C2H2_type"/>
</dbReference>
<keyword evidence="3 5" id="KW-0863">Zinc-finger</keyword>
<feature type="domain" description="C2H2-type" evidence="7">
    <location>
        <begin position="1679"/>
        <end position="1708"/>
    </location>
</feature>
<feature type="domain" description="C2H2-type" evidence="7">
    <location>
        <begin position="468"/>
        <end position="497"/>
    </location>
</feature>